<proteinExistence type="predicted"/>
<dbReference type="InterPro" id="IPR046335">
    <property type="entry name" value="LacI/GalR-like_sensor"/>
</dbReference>
<dbReference type="SMART" id="SM00354">
    <property type="entry name" value="HTH_LACI"/>
    <property type="match status" value="1"/>
</dbReference>
<dbReference type="PROSITE" id="PS00356">
    <property type="entry name" value="HTH_LACI_1"/>
    <property type="match status" value="1"/>
</dbReference>
<evidence type="ECO:0000256" key="1">
    <source>
        <dbReference type="ARBA" id="ARBA00023015"/>
    </source>
</evidence>
<dbReference type="Gene3D" id="3.40.50.2300">
    <property type="match status" value="2"/>
</dbReference>
<reference evidence="5 6" key="1">
    <citation type="submission" date="2015-04" db="EMBL/GenBank/DDBJ databases">
        <title>Draft Genome Sequence of the Novel Agar-Digesting Marine Bacterium Q1.</title>
        <authorList>
            <person name="Li Y."/>
            <person name="Li D."/>
            <person name="Chen G."/>
            <person name="Du Z."/>
        </authorList>
    </citation>
    <scope>NUCLEOTIDE SEQUENCE [LARGE SCALE GENOMIC DNA]</scope>
    <source>
        <strain evidence="5 6">Q1</strain>
    </source>
</reference>
<dbReference type="InterPro" id="IPR000843">
    <property type="entry name" value="HTH_LacI"/>
</dbReference>
<keyword evidence="6" id="KW-1185">Reference proteome</keyword>
<evidence type="ECO:0000259" key="4">
    <source>
        <dbReference type="PROSITE" id="PS50932"/>
    </source>
</evidence>
<dbReference type="SUPFAM" id="SSF53822">
    <property type="entry name" value="Periplasmic binding protein-like I"/>
    <property type="match status" value="1"/>
</dbReference>
<dbReference type="PRINTS" id="PR00036">
    <property type="entry name" value="HTHLACI"/>
</dbReference>
<comment type="caution">
    <text evidence="5">The sequence shown here is derived from an EMBL/GenBank/DDBJ whole genome shotgun (WGS) entry which is preliminary data.</text>
</comment>
<evidence type="ECO:0000313" key="5">
    <source>
        <dbReference type="EMBL" id="KMT66871.1"/>
    </source>
</evidence>
<accession>A0A0J8JQ70</accession>
<dbReference type="Pfam" id="PF13377">
    <property type="entry name" value="Peripla_BP_3"/>
    <property type="match status" value="1"/>
</dbReference>
<sequence length="338" mass="36545">MFNIKDVAKLAGVSPATVSRVLNDAAKVSDKTRKKVEDAVQQLGFVPNANARALVKKSTKTIGVVLSELADPFFAMMAHSIELAASRKGIKVLISTGSSEAEKERQAINNLRSERCDAMIVNSKALDDESLITLANSISGFVLINKFIPAIKSHCIGFDNFKGGQLMAEYIASLGHQDIAVITSDNRAHDANLRISGIKHEMSNQGLSLADNAIICAQNDYAGGRAALAHLLDNKIRFTALLCFNDQMALGAIAQLKACGLNVPDDVSVIGFDDLIYAQYCSPKLTTIKYPIDIMAEKATEMALALSQKKETNSQGYQYQPSLIRRASTRPVNPNNNS</sequence>
<dbReference type="Pfam" id="PF00356">
    <property type="entry name" value="LacI"/>
    <property type="match status" value="1"/>
</dbReference>
<dbReference type="InterPro" id="IPR010982">
    <property type="entry name" value="Lambda_DNA-bd_dom_sf"/>
</dbReference>
<dbReference type="PANTHER" id="PTHR30146:SF109">
    <property type="entry name" value="HTH-TYPE TRANSCRIPTIONAL REGULATOR GALS"/>
    <property type="match status" value="1"/>
</dbReference>
<dbReference type="InterPro" id="IPR028082">
    <property type="entry name" value="Peripla_BP_I"/>
</dbReference>
<gene>
    <name evidence="5" type="ORF">XM47_01830</name>
</gene>
<dbReference type="GO" id="GO:0000976">
    <property type="term" value="F:transcription cis-regulatory region binding"/>
    <property type="evidence" value="ECO:0007669"/>
    <property type="project" value="TreeGrafter"/>
</dbReference>
<keyword evidence="3" id="KW-0804">Transcription</keyword>
<feature type="domain" description="HTH lacI-type" evidence="4">
    <location>
        <begin position="2"/>
        <end position="56"/>
    </location>
</feature>
<dbReference type="CDD" id="cd06270">
    <property type="entry name" value="PBP1_GalS-like"/>
    <property type="match status" value="1"/>
</dbReference>
<keyword evidence="2" id="KW-0238">DNA-binding</keyword>
<dbReference type="CDD" id="cd01392">
    <property type="entry name" value="HTH_LacI"/>
    <property type="match status" value="1"/>
</dbReference>
<protein>
    <submittedName>
        <fullName evidence="5">Transcriptional regulator</fullName>
    </submittedName>
</protein>
<dbReference type="RefSeq" id="WP_048688736.1">
    <property type="nucleotide sequence ID" value="NZ_KQ130482.1"/>
</dbReference>
<dbReference type="PANTHER" id="PTHR30146">
    <property type="entry name" value="LACI-RELATED TRANSCRIPTIONAL REPRESSOR"/>
    <property type="match status" value="1"/>
</dbReference>
<keyword evidence="1" id="KW-0805">Transcription regulation</keyword>
<dbReference type="AlphaFoldDB" id="A0A0J8JQ70"/>
<dbReference type="EMBL" id="LAZL01000002">
    <property type="protein sequence ID" value="KMT66871.1"/>
    <property type="molecule type" value="Genomic_DNA"/>
</dbReference>
<organism evidence="5 6">
    <name type="scientific">Catenovulum maritimum</name>
    <dbReference type="NCBI Taxonomy" id="1513271"/>
    <lineage>
        <taxon>Bacteria</taxon>
        <taxon>Pseudomonadati</taxon>
        <taxon>Pseudomonadota</taxon>
        <taxon>Gammaproteobacteria</taxon>
        <taxon>Alteromonadales</taxon>
        <taxon>Alteromonadaceae</taxon>
        <taxon>Catenovulum</taxon>
    </lineage>
</organism>
<evidence type="ECO:0000313" key="6">
    <source>
        <dbReference type="Proteomes" id="UP000037600"/>
    </source>
</evidence>
<evidence type="ECO:0000256" key="3">
    <source>
        <dbReference type="ARBA" id="ARBA00023163"/>
    </source>
</evidence>
<dbReference type="Proteomes" id="UP000037600">
    <property type="component" value="Unassembled WGS sequence"/>
</dbReference>
<dbReference type="Gene3D" id="1.10.260.40">
    <property type="entry name" value="lambda repressor-like DNA-binding domains"/>
    <property type="match status" value="1"/>
</dbReference>
<dbReference type="STRING" id="1513271.XM47_01830"/>
<name>A0A0J8JQ70_9ALTE</name>
<dbReference type="GO" id="GO:0003700">
    <property type="term" value="F:DNA-binding transcription factor activity"/>
    <property type="evidence" value="ECO:0007669"/>
    <property type="project" value="TreeGrafter"/>
</dbReference>
<dbReference type="OrthoDB" id="9798934at2"/>
<dbReference type="SUPFAM" id="SSF47413">
    <property type="entry name" value="lambda repressor-like DNA-binding domains"/>
    <property type="match status" value="1"/>
</dbReference>
<evidence type="ECO:0000256" key="2">
    <source>
        <dbReference type="ARBA" id="ARBA00023125"/>
    </source>
</evidence>
<dbReference type="PROSITE" id="PS50932">
    <property type="entry name" value="HTH_LACI_2"/>
    <property type="match status" value="1"/>
</dbReference>